<name>A0A5B0WMI1_9GAMM</name>
<proteinExistence type="predicted"/>
<dbReference type="Gene3D" id="3.40.470.10">
    <property type="entry name" value="Uracil-DNA glycosylase-like domain"/>
    <property type="match status" value="1"/>
</dbReference>
<protein>
    <recommendedName>
        <fullName evidence="1">Uracil-DNA glycosylase-like domain-containing protein</fullName>
    </recommendedName>
</protein>
<evidence type="ECO:0000313" key="2">
    <source>
        <dbReference type="EMBL" id="KAA1188182.1"/>
    </source>
</evidence>
<reference evidence="2 3" key="1">
    <citation type="submission" date="2019-09" db="EMBL/GenBank/DDBJ databases">
        <authorList>
            <person name="Chen X.-Y."/>
        </authorList>
    </citation>
    <scope>NUCLEOTIDE SEQUENCE [LARGE SCALE GENOMIC DNA]</scope>
    <source>
        <strain evidence="2 3">NY5</strain>
    </source>
</reference>
<dbReference type="InterPro" id="IPR005122">
    <property type="entry name" value="Uracil-DNA_glycosylase-like"/>
</dbReference>
<dbReference type="EMBL" id="VTUX01000011">
    <property type="protein sequence ID" value="KAA1188182.1"/>
    <property type="molecule type" value="Genomic_DNA"/>
</dbReference>
<keyword evidence="3" id="KW-1185">Reference proteome</keyword>
<feature type="domain" description="Uracil-DNA glycosylase-like" evidence="1">
    <location>
        <begin position="108"/>
        <end position="250"/>
    </location>
</feature>
<evidence type="ECO:0000259" key="1">
    <source>
        <dbReference type="Pfam" id="PF03167"/>
    </source>
</evidence>
<dbReference type="Pfam" id="PF03167">
    <property type="entry name" value="UDG"/>
    <property type="match status" value="1"/>
</dbReference>
<comment type="caution">
    <text evidence="2">The sequence shown here is derived from an EMBL/GenBank/DDBJ whole genome shotgun (WGS) entry which is preliminary data.</text>
</comment>
<sequence length="265" mass="29565">MATGVNASASCQSVRVITGFSILLSTDRDRGFHATLPVPGRLPARPALNLLFTLFLSDKYLFILDFIDHFIEQLETARASDRLSNPYLWPQRSDNLRAWLRAIMRQPGRRVLVIGEALGYRGGVHTGIPFSSSRLINSSMHPFWRRLRPELTVSSDISEATASIVWESLRQRRRIPLFWNALPFHPHQPGVPLSNRTPDRDELAAGQAFLRLLAQHYQPDLVAGVGAKGTHAAETAFPGCRVKALRHPSYGGKQAFVQGINRLLG</sequence>
<dbReference type="CDD" id="cd10035">
    <property type="entry name" value="UDG_like"/>
    <property type="match status" value="1"/>
</dbReference>
<dbReference type="SUPFAM" id="SSF52141">
    <property type="entry name" value="Uracil-DNA glycosylase-like"/>
    <property type="match status" value="1"/>
</dbReference>
<evidence type="ECO:0000313" key="3">
    <source>
        <dbReference type="Proteomes" id="UP000323708"/>
    </source>
</evidence>
<dbReference type="Proteomes" id="UP000323708">
    <property type="component" value="Unassembled WGS sequence"/>
</dbReference>
<accession>A0A5B0WMI1</accession>
<dbReference type="InterPro" id="IPR036895">
    <property type="entry name" value="Uracil-DNA_glycosylase-like_sf"/>
</dbReference>
<dbReference type="AlphaFoldDB" id="A0A5B0WMI1"/>
<organism evidence="2 3">
    <name type="scientific">Pseudohalioglobus sediminis</name>
    <dbReference type="NCBI Taxonomy" id="2606449"/>
    <lineage>
        <taxon>Bacteria</taxon>
        <taxon>Pseudomonadati</taxon>
        <taxon>Pseudomonadota</taxon>
        <taxon>Gammaproteobacteria</taxon>
        <taxon>Cellvibrionales</taxon>
        <taxon>Halieaceae</taxon>
        <taxon>Pseudohalioglobus</taxon>
    </lineage>
</organism>
<gene>
    <name evidence="2" type="ORF">F0M18_19300</name>
</gene>